<dbReference type="Pfam" id="PF00535">
    <property type="entry name" value="Glycos_transf_2"/>
    <property type="match status" value="1"/>
</dbReference>
<keyword evidence="2 5" id="KW-0328">Glycosyltransferase</keyword>
<evidence type="ECO:0000313" key="5">
    <source>
        <dbReference type="EMBL" id="QDU81686.1"/>
    </source>
</evidence>
<dbReference type="GO" id="GO:0004582">
    <property type="term" value="F:dolichyl-phosphate beta-D-mannosyltransferase activity"/>
    <property type="evidence" value="ECO:0007669"/>
    <property type="project" value="InterPro"/>
</dbReference>
<keyword evidence="3 5" id="KW-0808">Transferase</keyword>
<comment type="similarity">
    <text evidence="1">Belongs to the glycosyltransferase 2 family.</text>
</comment>
<evidence type="ECO:0000256" key="2">
    <source>
        <dbReference type="ARBA" id="ARBA00022676"/>
    </source>
</evidence>
<accession>A0A518CR21</accession>
<dbReference type="AlphaFoldDB" id="A0A518CR21"/>
<protein>
    <submittedName>
        <fullName evidence="5">Undecaprenyl-phosphate mannosyltransferase</fullName>
        <ecNumber evidence="5">2.4.1.54</ecNumber>
    </submittedName>
</protein>
<dbReference type="KEGG" id="plon:Pla110_34300"/>
<dbReference type="GO" id="GO:0047267">
    <property type="term" value="F:undecaprenyl-phosphate mannosyltransferase activity"/>
    <property type="evidence" value="ECO:0007669"/>
    <property type="project" value="UniProtKB-EC"/>
</dbReference>
<dbReference type="EC" id="2.4.1.54" evidence="5"/>
<dbReference type="EMBL" id="CP036281">
    <property type="protein sequence ID" value="QDU81686.1"/>
    <property type="molecule type" value="Genomic_DNA"/>
</dbReference>
<sequence>MNRRILITLCTYNERENLEQLIPEIRMSLPEAHILVVDDKSPDGTGALVKEMQQDNPALFLIERSGKQGLGTATVAAFRWGIEKEFDYLINMDADFSHPPRYLPDLVKAMDDADVAIASRYVEGGEIEGWGLKRHLMSRGINCYARLLLRLKTKDNSGSYRCYRVSRLAELDFDKIVSRGYAFQEEILYRCNRIDCRFVEVPFLFEERRHGSSKINGMEAVTALGNLFRLGMENVLRVDVRRDQN</sequence>
<dbReference type="GO" id="GO:0016020">
    <property type="term" value="C:membrane"/>
    <property type="evidence" value="ECO:0007669"/>
    <property type="project" value="GOC"/>
</dbReference>
<organism evidence="5 6">
    <name type="scientific">Polystyrenella longa</name>
    <dbReference type="NCBI Taxonomy" id="2528007"/>
    <lineage>
        <taxon>Bacteria</taxon>
        <taxon>Pseudomonadati</taxon>
        <taxon>Planctomycetota</taxon>
        <taxon>Planctomycetia</taxon>
        <taxon>Planctomycetales</taxon>
        <taxon>Planctomycetaceae</taxon>
        <taxon>Polystyrenella</taxon>
    </lineage>
</organism>
<feature type="domain" description="Glycosyltransferase 2-like" evidence="4">
    <location>
        <begin position="9"/>
        <end position="168"/>
    </location>
</feature>
<dbReference type="FunFam" id="3.90.550.10:FF:000122">
    <property type="entry name" value="Dolichol-phosphate mannosyltransferase subunit 1"/>
    <property type="match status" value="1"/>
</dbReference>
<dbReference type="CDD" id="cd06442">
    <property type="entry name" value="DPM1_like"/>
    <property type="match status" value="1"/>
</dbReference>
<evidence type="ECO:0000313" key="6">
    <source>
        <dbReference type="Proteomes" id="UP000317178"/>
    </source>
</evidence>
<gene>
    <name evidence="5" type="ORF">Pla110_34300</name>
</gene>
<dbReference type="InterPro" id="IPR039528">
    <property type="entry name" value="DPM1-like"/>
</dbReference>
<dbReference type="Gene3D" id="3.90.550.10">
    <property type="entry name" value="Spore Coat Polysaccharide Biosynthesis Protein SpsA, Chain A"/>
    <property type="match status" value="1"/>
</dbReference>
<dbReference type="InterPro" id="IPR029044">
    <property type="entry name" value="Nucleotide-diphossugar_trans"/>
</dbReference>
<dbReference type="GO" id="GO:0009247">
    <property type="term" value="P:glycolipid biosynthetic process"/>
    <property type="evidence" value="ECO:0007669"/>
    <property type="project" value="TreeGrafter"/>
</dbReference>
<dbReference type="InterPro" id="IPR001173">
    <property type="entry name" value="Glyco_trans_2-like"/>
</dbReference>
<proteinExistence type="inferred from homology"/>
<reference evidence="5 6" key="1">
    <citation type="submission" date="2019-02" db="EMBL/GenBank/DDBJ databases">
        <title>Deep-cultivation of Planctomycetes and their phenomic and genomic characterization uncovers novel biology.</title>
        <authorList>
            <person name="Wiegand S."/>
            <person name="Jogler M."/>
            <person name="Boedeker C."/>
            <person name="Pinto D."/>
            <person name="Vollmers J."/>
            <person name="Rivas-Marin E."/>
            <person name="Kohn T."/>
            <person name="Peeters S.H."/>
            <person name="Heuer A."/>
            <person name="Rast P."/>
            <person name="Oberbeckmann S."/>
            <person name="Bunk B."/>
            <person name="Jeske O."/>
            <person name="Meyerdierks A."/>
            <person name="Storesund J.E."/>
            <person name="Kallscheuer N."/>
            <person name="Luecker S."/>
            <person name="Lage O.M."/>
            <person name="Pohl T."/>
            <person name="Merkel B.J."/>
            <person name="Hornburger P."/>
            <person name="Mueller R.-W."/>
            <person name="Bruemmer F."/>
            <person name="Labrenz M."/>
            <person name="Spormann A.M."/>
            <person name="Op den Camp H."/>
            <person name="Overmann J."/>
            <person name="Amann R."/>
            <person name="Jetten M.S.M."/>
            <person name="Mascher T."/>
            <person name="Medema M.H."/>
            <person name="Devos D.P."/>
            <person name="Kaster A.-K."/>
            <person name="Ovreas L."/>
            <person name="Rohde M."/>
            <person name="Galperin M.Y."/>
            <person name="Jogler C."/>
        </authorList>
    </citation>
    <scope>NUCLEOTIDE SEQUENCE [LARGE SCALE GENOMIC DNA]</scope>
    <source>
        <strain evidence="5 6">Pla110</strain>
    </source>
</reference>
<dbReference type="Proteomes" id="UP000317178">
    <property type="component" value="Chromosome"/>
</dbReference>
<keyword evidence="6" id="KW-1185">Reference proteome</keyword>
<evidence type="ECO:0000256" key="3">
    <source>
        <dbReference type="ARBA" id="ARBA00022679"/>
    </source>
</evidence>
<dbReference type="SUPFAM" id="SSF53448">
    <property type="entry name" value="Nucleotide-diphospho-sugar transferases"/>
    <property type="match status" value="1"/>
</dbReference>
<evidence type="ECO:0000256" key="1">
    <source>
        <dbReference type="ARBA" id="ARBA00006739"/>
    </source>
</evidence>
<name>A0A518CR21_9PLAN</name>
<evidence type="ECO:0000259" key="4">
    <source>
        <dbReference type="Pfam" id="PF00535"/>
    </source>
</evidence>
<dbReference type="RefSeq" id="WP_231742526.1">
    <property type="nucleotide sequence ID" value="NZ_CP036281.1"/>
</dbReference>
<dbReference type="PANTHER" id="PTHR43398:SF1">
    <property type="entry name" value="DOLICHOL-PHOSPHATE MANNOSYLTRANSFERASE SUBUNIT 1"/>
    <property type="match status" value="1"/>
</dbReference>
<dbReference type="PANTHER" id="PTHR43398">
    <property type="entry name" value="DOLICHOL-PHOSPHATE MANNOSYLTRANSFERASE SUBUNIT 1"/>
    <property type="match status" value="1"/>
</dbReference>